<dbReference type="SMART" id="SM00176">
    <property type="entry name" value="RAN"/>
    <property type="match status" value="1"/>
</dbReference>
<dbReference type="PROSITE" id="PS51421">
    <property type="entry name" value="RAS"/>
    <property type="match status" value="1"/>
</dbReference>
<evidence type="ECO:0000256" key="4">
    <source>
        <dbReference type="ARBA" id="ARBA00023134"/>
    </source>
</evidence>
<dbReference type="SMART" id="SM00175">
    <property type="entry name" value="RAB"/>
    <property type="match status" value="1"/>
</dbReference>
<proteinExistence type="inferred from homology"/>
<dbReference type="PANTHER" id="PTHR47981">
    <property type="entry name" value="RAB FAMILY"/>
    <property type="match status" value="1"/>
</dbReference>
<dbReference type="SUPFAM" id="SSF52540">
    <property type="entry name" value="P-loop containing nucleoside triphosphate hydrolases"/>
    <property type="match status" value="1"/>
</dbReference>
<dbReference type="FunFam" id="3.40.50.300:FF:000086">
    <property type="entry name" value="Ras-related small GTPase"/>
    <property type="match status" value="1"/>
</dbReference>
<dbReference type="SMART" id="SM00173">
    <property type="entry name" value="RAS"/>
    <property type="match status" value="1"/>
</dbReference>
<organism evidence="7 8">
    <name type="scientific">Acrobeloides nanus</name>
    <dbReference type="NCBI Taxonomy" id="290746"/>
    <lineage>
        <taxon>Eukaryota</taxon>
        <taxon>Metazoa</taxon>
        <taxon>Ecdysozoa</taxon>
        <taxon>Nematoda</taxon>
        <taxon>Chromadorea</taxon>
        <taxon>Rhabditida</taxon>
        <taxon>Tylenchina</taxon>
        <taxon>Cephalobomorpha</taxon>
        <taxon>Cephaloboidea</taxon>
        <taxon>Cephalobidae</taxon>
        <taxon>Acrobeloides</taxon>
    </lineage>
</organism>
<protein>
    <submittedName>
        <fullName evidence="8">Rab7</fullName>
    </submittedName>
</protein>
<dbReference type="Proteomes" id="UP000887540">
    <property type="component" value="Unplaced"/>
</dbReference>
<evidence type="ECO:0000313" key="8">
    <source>
        <dbReference type="WBParaSite" id="ACRNAN_scaffold2341.g11364.t1"/>
    </source>
</evidence>
<evidence type="ECO:0000256" key="2">
    <source>
        <dbReference type="ARBA" id="ARBA00006270"/>
    </source>
</evidence>
<keyword evidence="7" id="KW-1185">Reference proteome</keyword>
<dbReference type="NCBIfam" id="TIGR00231">
    <property type="entry name" value="small_GTP"/>
    <property type="match status" value="1"/>
</dbReference>
<dbReference type="PROSITE" id="PS51419">
    <property type="entry name" value="RAB"/>
    <property type="match status" value="1"/>
</dbReference>
<evidence type="ECO:0000256" key="6">
    <source>
        <dbReference type="ARBA" id="ARBA00023289"/>
    </source>
</evidence>
<evidence type="ECO:0000256" key="5">
    <source>
        <dbReference type="ARBA" id="ARBA00023288"/>
    </source>
</evidence>
<dbReference type="SMART" id="SM00174">
    <property type="entry name" value="RHO"/>
    <property type="match status" value="1"/>
</dbReference>
<dbReference type="PROSITE" id="PS51420">
    <property type="entry name" value="RHO"/>
    <property type="match status" value="1"/>
</dbReference>
<dbReference type="CDD" id="cd01862">
    <property type="entry name" value="Rab7"/>
    <property type="match status" value="1"/>
</dbReference>
<dbReference type="GO" id="GO:0008333">
    <property type="term" value="P:endosome to lysosome transport"/>
    <property type="evidence" value="ECO:0007669"/>
    <property type="project" value="TreeGrafter"/>
</dbReference>
<comment type="similarity">
    <text evidence="2">Belongs to the small GTPase superfamily. Rab family.</text>
</comment>
<dbReference type="Gene3D" id="3.40.50.300">
    <property type="entry name" value="P-loop containing nucleotide triphosphate hydrolases"/>
    <property type="match status" value="1"/>
</dbReference>
<dbReference type="InterPro" id="IPR005225">
    <property type="entry name" value="Small_GTP-bd"/>
</dbReference>
<keyword evidence="4" id="KW-0342">GTP-binding</keyword>
<dbReference type="Pfam" id="PF00071">
    <property type="entry name" value="Ras"/>
    <property type="match status" value="1"/>
</dbReference>
<evidence type="ECO:0000256" key="3">
    <source>
        <dbReference type="ARBA" id="ARBA00022741"/>
    </source>
</evidence>
<dbReference type="GO" id="GO:0045335">
    <property type="term" value="C:phagocytic vesicle"/>
    <property type="evidence" value="ECO:0007669"/>
    <property type="project" value="TreeGrafter"/>
</dbReference>
<comment type="subcellular location">
    <subcellularLocation>
        <location evidence="1">Late endosome membrane</location>
    </subcellularLocation>
</comment>
<keyword evidence="5" id="KW-0449">Lipoprotein</keyword>
<accession>A0A914DFB4</accession>
<sequence length="207" mass="23791">MTTHRRKSLLKVILLGDMGVGKTSLMNQYVNKLFSNQYKPTLGADLLTKDIKIDDRLVTMQVWDTAGQERFQALGSAFYRGADCCVLVYDVTDARSFQCLDMWRGEFLIQANPRDPESFPFVLLGNKIDVETIRAVSSRRAQNWCESKNMQYYEVSAKKAINVEEGFQAIARTALQRDSQDVHNFPEFPSQIYLKNPNHREGNRCYC</sequence>
<evidence type="ECO:0000256" key="1">
    <source>
        <dbReference type="ARBA" id="ARBA00004414"/>
    </source>
</evidence>
<dbReference type="InterPro" id="IPR001806">
    <property type="entry name" value="Small_GTPase"/>
</dbReference>
<dbReference type="AlphaFoldDB" id="A0A914DFB4"/>
<dbReference type="GO" id="GO:0031902">
    <property type="term" value="C:late endosome membrane"/>
    <property type="evidence" value="ECO:0007669"/>
    <property type="project" value="UniProtKB-SubCell"/>
</dbReference>
<dbReference type="PANTHER" id="PTHR47981:SF20">
    <property type="entry name" value="RAS-RELATED PROTEIN RAB-7A"/>
    <property type="match status" value="1"/>
</dbReference>
<dbReference type="InterPro" id="IPR027417">
    <property type="entry name" value="P-loop_NTPase"/>
</dbReference>
<dbReference type="WBParaSite" id="ACRNAN_scaffold2341.g11364.t1">
    <property type="protein sequence ID" value="ACRNAN_scaffold2341.g11364.t1"/>
    <property type="gene ID" value="ACRNAN_scaffold2341.g11364"/>
</dbReference>
<keyword evidence="6" id="KW-0636">Prenylation</keyword>
<dbReference type="GO" id="GO:0005764">
    <property type="term" value="C:lysosome"/>
    <property type="evidence" value="ECO:0007669"/>
    <property type="project" value="TreeGrafter"/>
</dbReference>
<reference evidence="8" key="1">
    <citation type="submission" date="2022-11" db="UniProtKB">
        <authorList>
            <consortium name="WormBaseParasite"/>
        </authorList>
    </citation>
    <scope>IDENTIFICATION</scope>
</reference>
<name>A0A914DFB4_9BILA</name>
<dbReference type="PRINTS" id="PR00449">
    <property type="entry name" value="RASTRNSFRMNG"/>
</dbReference>
<dbReference type="GO" id="GO:0090385">
    <property type="term" value="P:phagosome-lysosome fusion"/>
    <property type="evidence" value="ECO:0007669"/>
    <property type="project" value="TreeGrafter"/>
</dbReference>
<dbReference type="GO" id="GO:0005525">
    <property type="term" value="F:GTP binding"/>
    <property type="evidence" value="ECO:0007669"/>
    <property type="project" value="UniProtKB-KW"/>
</dbReference>
<keyword evidence="3" id="KW-0547">Nucleotide-binding</keyword>
<dbReference type="GO" id="GO:0003924">
    <property type="term" value="F:GTPase activity"/>
    <property type="evidence" value="ECO:0007669"/>
    <property type="project" value="InterPro"/>
</dbReference>
<evidence type="ECO:0000313" key="7">
    <source>
        <dbReference type="Proteomes" id="UP000887540"/>
    </source>
</evidence>